<dbReference type="GO" id="GO:0030162">
    <property type="term" value="P:regulation of proteolysis"/>
    <property type="evidence" value="ECO:0007669"/>
    <property type="project" value="TreeGrafter"/>
</dbReference>
<evidence type="ECO:0000256" key="1">
    <source>
        <dbReference type="SAM" id="SignalP"/>
    </source>
</evidence>
<evidence type="ECO:0000313" key="2">
    <source>
        <dbReference type="EMBL" id="KAK3326501.1"/>
    </source>
</evidence>
<comment type="caution">
    <text evidence="2">The sequence shown here is derived from an EMBL/GenBank/DDBJ whole genome shotgun (WGS) entry which is preliminary data.</text>
</comment>
<feature type="signal peptide" evidence="1">
    <location>
        <begin position="1"/>
        <end position="19"/>
    </location>
</feature>
<dbReference type="EMBL" id="JAUEDM010000002">
    <property type="protein sequence ID" value="KAK3326501.1"/>
    <property type="molecule type" value="Genomic_DNA"/>
</dbReference>
<evidence type="ECO:0000313" key="3">
    <source>
        <dbReference type="Proteomes" id="UP001283341"/>
    </source>
</evidence>
<dbReference type="InterPro" id="IPR035810">
    <property type="entry name" value="PEBP_euk"/>
</dbReference>
<organism evidence="2 3">
    <name type="scientific">Apodospora peruviana</name>
    <dbReference type="NCBI Taxonomy" id="516989"/>
    <lineage>
        <taxon>Eukaryota</taxon>
        <taxon>Fungi</taxon>
        <taxon>Dikarya</taxon>
        <taxon>Ascomycota</taxon>
        <taxon>Pezizomycotina</taxon>
        <taxon>Sordariomycetes</taxon>
        <taxon>Sordariomycetidae</taxon>
        <taxon>Sordariales</taxon>
        <taxon>Lasiosphaeriaceae</taxon>
        <taxon>Apodospora</taxon>
    </lineage>
</organism>
<reference evidence="2" key="1">
    <citation type="journal article" date="2023" name="Mol. Phylogenet. Evol.">
        <title>Genome-scale phylogeny and comparative genomics of the fungal order Sordariales.</title>
        <authorList>
            <person name="Hensen N."/>
            <person name="Bonometti L."/>
            <person name="Westerberg I."/>
            <person name="Brannstrom I.O."/>
            <person name="Guillou S."/>
            <person name="Cros-Aarteil S."/>
            <person name="Calhoun S."/>
            <person name="Haridas S."/>
            <person name="Kuo A."/>
            <person name="Mondo S."/>
            <person name="Pangilinan J."/>
            <person name="Riley R."/>
            <person name="LaButti K."/>
            <person name="Andreopoulos B."/>
            <person name="Lipzen A."/>
            <person name="Chen C."/>
            <person name="Yan M."/>
            <person name="Daum C."/>
            <person name="Ng V."/>
            <person name="Clum A."/>
            <person name="Steindorff A."/>
            <person name="Ohm R.A."/>
            <person name="Martin F."/>
            <person name="Silar P."/>
            <person name="Natvig D.O."/>
            <person name="Lalanne C."/>
            <person name="Gautier V."/>
            <person name="Ament-Velasquez S.L."/>
            <person name="Kruys A."/>
            <person name="Hutchinson M.I."/>
            <person name="Powell A.J."/>
            <person name="Barry K."/>
            <person name="Miller A.N."/>
            <person name="Grigoriev I.V."/>
            <person name="Debuchy R."/>
            <person name="Gladieux P."/>
            <person name="Hiltunen Thoren M."/>
            <person name="Johannesson H."/>
        </authorList>
    </citation>
    <scope>NUCLEOTIDE SEQUENCE</scope>
    <source>
        <strain evidence="2">CBS 118394</strain>
    </source>
</reference>
<dbReference type="SUPFAM" id="SSF49777">
    <property type="entry name" value="PEBP-like"/>
    <property type="match status" value="1"/>
</dbReference>
<protein>
    <submittedName>
        <fullName evidence="2">Phosphatidylethanolamine-binding protein</fullName>
    </submittedName>
</protein>
<dbReference type="InterPro" id="IPR036610">
    <property type="entry name" value="PEBP-like_sf"/>
</dbReference>
<dbReference type="GO" id="GO:0046578">
    <property type="term" value="P:regulation of Ras protein signal transduction"/>
    <property type="evidence" value="ECO:0007669"/>
    <property type="project" value="TreeGrafter"/>
</dbReference>
<reference evidence="2" key="2">
    <citation type="submission" date="2023-06" db="EMBL/GenBank/DDBJ databases">
        <authorList>
            <consortium name="Lawrence Berkeley National Laboratory"/>
            <person name="Haridas S."/>
            <person name="Hensen N."/>
            <person name="Bonometti L."/>
            <person name="Westerberg I."/>
            <person name="Brannstrom I.O."/>
            <person name="Guillou S."/>
            <person name="Cros-Aarteil S."/>
            <person name="Calhoun S."/>
            <person name="Kuo A."/>
            <person name="Mondo S."/>
            <person name="Pangilinan J."/>
            <person name="Riley R."/>
            <person name="Labutti K."/>
            <person name="Andreopoulos B."/>
            <person name="Lipzen A."/>
            <person name="Chen C."/>
            <person name="Yanf M."/>
            <person name="Daum C."/>
            <person name="Ng V."/>
            <person name="Clum A."/>
            <person name="Steindorff A."/>
            <person name="Ohm R."/>
            <person name="Martin F."/>
            <person name="Silar P."/>
            <person name="Natvig D."/>
            <person name="Lalanne C."/>
            <person name="Gautier V."/>
            <person name="Ament-Velasquez S.L."/>
            <person name="Kruys A."/>
            <person name="Hutchinson M.I."/>
            <person name="Powell A.J."/>
            <person name="Barry K."/>
            <person name="Miller A.N."/>
            <person name="Grigoriev I.V."/>
            <person name="Debuchy R."/>
            <person name="Gladieux P."/>
            <person name="Thoren M.H."/>
            <person name="Johannesson H."/>
        </authorList>
    </citation>
    <scope>NUCLEOTIDE SEQUENCE</scope>
    <source>
        <strain evidence="2">CBS 118394</strain>
    </source>
</reference>
<keyword evidence="1" id="KW-0732">Signal</keyword>
<sequence length="248" mass="25457">MMVPRSLAALVVAATASLAATPAGFEPASTTDLYVLFNGTAALNGQAMPRLSTTTQPMLGTTTRLNGSSYAVLMIDIDIPTNTPPETNTLLHWMQTGLTPATTATNIMTSGGRAIQLFLLENRTQTEPVVTYFGPNPPARTPLSHRYTQILVDTSGVTAQSINGLQSAAGTRPAIGFNASAVLEDANLANKVVAGNFFNVTNPGPVMGVATNTTGTTGNNNTVTAGAARAGTYGTVALGAVAISALFL</sequence>
<accession>A0AAE0IJW7</accession>
<dbReference type="PANTHER" id="PTHR11362:SF141">
    <property type="entry name" value="PHOSPHATIDYLETHANOLAMINE-BINDING PROTEIN"/>
    <property type="match status" value="1"/>
</dbReference>
<feature type="chain" id="PRO_5042102608" evidence="1">
    <location>
        <begin position="20"/>
        <end position="248"/>
    </location>
</feature>
<gene>
    <name evidence="2" type="ORF">B0H66DRAFT_162569</name>
</gene>
<dbReference type="AlphaFoldDB" id="A0AAE0IJW7"/>
<dbReference type="InterPro" id="IPR008914">
    <property type="entry name" value="PEBP"/>
</dbReference>
<dbReference type="CDD" id="cd00866">
    <property type="entry name" value="PEBP_euk"/>
    <property type="match status" value="1"/>
</dbReference>
<proteinExistence type="predicted"/>
<dbReference type="GO" id="GO:0030414">
    <property type="term" value="F:peptidase inhibitor activity"/>
    <property type="evidence" value="ECO:0007669"/>
    <property type="project" value="TreeGrafter"/>
</dbReference>
<dbReference type="GO" id="GO:0005543">
    <property type="term" value="F:phospholipid binding"/>
    <property type="evidence" value="ECO:0007669"/>
    <property type="project" value="TreeGrafter"/>
</dbReference>
<keyword evidence="3" id="KW-1185">Reference proteome</keyword>
<dbReference type="PANTHER" id="PTHR11362">
    <property type="entry name" value="PHOSPHATIDYLETHANOLAMINE-BINDING PROTEIN"/>
    <property type="match status" value="1"/>
</dbReference>
<dbReference type="Gene3D" id="3.90.280.10">
    <property type="entry name" value="PEBP-like"/>
    <property type="match status" value="1"/>
</dbReference>
<name>A0AAE0IJW7_9PEZI</name>
<dbReference type="Proteomes" id="UP001283341">
    <property type="component" value="Unassembled WGS sequence"/>
</dbReference>
<dbReference type="Pfam" id="PF01161">
    <property type="entry name" value="PBP"/>
    <property type="match status" value="1"/>
</dbReference>